<dbReference type="EC" id="7.2.3.1" evidence="9"/>
<dbReference type="NCBIfam" id="NF001960">
    <property type="entry name" value="PRK00733.3-5"/>
    <property type="match status" value="1"/>
</dbReference>
<feature type="transmembrane region" description="Helical" evidence="9">
    <location>
        <begin position="687"/>
        <end position="714"/>
    </location>
</feature>
<keyword evidence="8 9" id="KW-0472">Membrane</keyword>
<feature type="transmembrane region" description="Helical" evidence="9">
    <location>
        <begin position="620"/>
        <end position="639"/>
    </location>
</feature>
<feature type="transmembrane region" description="Helical" evidence="9">
    <location>
        <begin position="391"/>
        <end position="415"/>
    </location>
</feature>
<dbReference type="InterPro" id="IPR004131">
    <property type="entry name" value="PPase-energised_H-pump"/>
</dbReference>
<feature type="transmembrane region" description="Helical" evidence="9">
    <location>
        <begin position="275"/>
        <end position="298"/>
    </location>
</feature>
<evidence type="ECO:0000256" key="7">
    <source>
        <dbReference type="ARBA" id="ARBA00023065"/>
    </source>
</evidence>
<evidence type="ECO:0000256" key="6">
    <source>
        <dbReference type="ARBA" id="ARBA00022989"/>
    </source>
</evidence>
<comment type="function">
    <text evidence="9">Sodium pump that utilizes the energy of pyrophosphate hydrolysis as the driving force for Na(+) movement across the membrane.</text>
</comment>
<dbReference type="Proteomes" id="UP000298058">
    <property type="component" value="Unassembled WGS sequence"/>
</dbReference>
<keyword evidence="11" id="KW-1185">Reference proteome</keyword>
<evidence type="ECO:0000313" key="10">
    <source>
        <dbReference type="EMBL" id="TGN20293.1"/>
    </source>
</evidence>
<proteinExistence type="inferred from homology"/>
<reference evidence="10" key="1">
    <citation type="journal article" date="2019" name="PLoS Negl. Trop. Dis.">
        <title>Revisiting the worldwide diversity of Leptospira species in the environment.</title>
        <authorList>
            <person name="Vincent A.T."/>
            <person name="Schiettekatte O."/>
            <person name="Bourhy P."/>
            <person name="Veyrier F.J."/>
            <person name="Picardeau M."/>
        </authorList>
    </citation>
    <scope>NUCLEOTIDE SEQUENCE [LARGE SCALE GENOMIC DNA]</scope>
    <source>
        <strain evidence="10">201300427</strain>
    </source>
</reference>
<dbReference type="GO" id="GO:0005886">
    <property type="term" value="C:plasma membrane"/>
    <property type="evidence" value="ECO:0007669"/>
    <property type="project" value="UniProtKB-SubCell"/>
</dbReference>
<comment type="caution">
    <text evidence="9">Lacks conserved residue(s) required for the propagation of feature annotation.</text>
</comment>
<evidence type="ECO:0000256" key="4">
    <source>
        <dbReference type="ARBA" id="ARBA00022842"/>
    </source>
</evidence>
<comment type="caution">
    <text evidence="10">The sequence shown here is derived from an EMBL/GenBank/DDBJ whole genome shotgun (WGS) entry which is preliminary data.</text>
</comment>
<organism evidence="10 11">
    <name type="scientific">Leptospira idonii</name>
    <dbReference type="NCBI Taxonomy" id="1193500"/>
    <lineage>
        <taxon>Bacteria</taxon>
        <taxon>Pseudomonadati</taxon>
        <taxon>Spirochaetota</taxon>
        <taxon>Spirochaetia</taxon>
        <taxon>Leptospirales</taxon>
        <taxon>Leptospiraceae</taxon>
        <taxon>Leptospira</taxon>
    </lineage>
</organism>
<feature type="transmembrane region" description="Helical" evidence="9">
    <location>
        <begin position="597"/>
        <end position="615"/>
    </location>
</feature>
<feature type="transmembrane region" description="Helical" evidence="9">
    <location>
        <begin position="92"/>
        <end position="115"/>
    </location>
</feature>
<keyword evidence="3 9" id="KW-0812">Transmembrane</keyword>
<feature type="transmembrane region" description="Helical" evidence="9">
    <location>
        <begin position="310"/>
        <end position="333"/>
    </location>
</feature>
<evidence type="ECO:0000313" key="11">
    <source>
        <dbReference type="Proteomes" id="UP000298058"/>
    </source>
</evidence>
<evidence type="ECO:0000256" key="9">
    <source>
        <dbReference type="HAMAP-Rule" id="MF_01129"/>
    </source>
</evidence>
<keyword evidence="9" id="KW-1003">Cell membrane</keyword>
<dbReference type="GO" id="GO:0004427">
    <property type="term" value="F:inorganic diphosphate phosphatase activity"/>
    <property type="evidence" value="ECO:0007669"/>
    <property type="project" value="UniProtKB-UniRule"/>
</dbReference>
<comment type="catalytic activity">
    <reaction evidence="9">
        <text>Na(+)(in) + diphosphate + H2O = Na(+)(out) + 2 phosphate + H(+)</text>
        <dbReference type="Rhea" id="RHEA:57884"/>
        <dbReference type="ChEBI" id="CHEBI:15377"/>
        <dbReference type="ChEBI" id="CHEBI:15378"/>
        <dbReference type="ChEBI" id="CHEBI:29101"/>
        <dbReference type="ChEBI" id="CHEBI:33019"/>
        <dbReference type="ChEBI" id="CHEBI:43474"/>
        <dbReference type="EC" id="7.2.3.1"/>
    </reaction>
</comment>
<dbReference type="PIRSF" id="PIRSF001265">
    <property type="entry name" value="H+-PPase"/>
    <property type="match status" value="1"/>
</dbReference>
<name>A0A4R9M0T6_9LEPT</name>
<comment type="subcellular location">
    <subcellularLocation>
        <location evidence="9">Cell membrane</location>
        <topology evidence="9">Multi-pass membrane protein</topology>
    </subcellularLocation>
    <subcellularLocation>
        <location evidence="1">Endomembrane system</location>
        <topology evidence="1">Multi-pass membrane protein</topology>
    </subcellularLocation>
</comment>
<feature type="site" description="Determinant of potassium dependence" evidence="9">
    <location>
        <position position="480"/>
    </location>
</feature>
<keyword evidence="2 9" id="KW-0813">Transport</keyword>
<keyword evidence="4 9" id="KW-0460">Magnesium</keyword>
<feature type="transmembrane region" description="Helical" evidence="9">
    <location>
        <begin position="136"/>
        <end position="162"/>
    </location>
</feature>
<dbReference type="GO" id="GO:0000287">
    <property type="term" value="F:magnesium ion binding"/>
    <property type="evidence" value="ECO:0007669"/>
    <property type="project" value="UniProtKB-UniRule"/>
</dbReference>
<dbReference type="NCBIfam" id="TIGR01104">
    <property type="entry name" value="V_PPase"/>
    <property type="match status" value="1"/>
</dbReference>
<dbReference type="GO" id="GO:0012505">
    <property type="term" value="C:endomembrane system"/>
    <property type="evidence" value="ECO:0007669"/>
    <property type="project" value="UniProtKB-SubCell"/>
</dbReference>
<comment type="cofactor">
    <cofactor evidence="9">
        <name>Mg(2+)</name>
        <dbReference type="ChEBI" id="CHEBI:18420"/>
    </cofactor>
</comment>
<evidence type="ECO:0000256" key="5">
    <source>
        <dbReference type="ARBA" id="ARBA00022967"/>
    </source>
</evidence>
<keyword evidence="6 9" id="KW-1133">Transmembrane helix</keyword>
<evidence type="ECO:0000256" key="1">
    <source>
        <dbReference type="ARBA" id="ARBA00004127"/>
    </source>
</evidence>
<comment type="subunit">
    <text evidence="9">Homodimer.</text>
</comment>
<evidence type="ECO:0000256" key="3">
    <source>
        <dbReference type="ARBA" id="ARBA00022692"/>
    </source>
</evidence>
<feature type="transmembrane region" description="Helical" evidence="9">
    <location>
        <begin position="6"/>
        <end position="23"/>
    </location>
</feature>
<feature type="transmembrane region" description="Helical" evidence="9">
    <location>
        <begin position="422"/>
        <end position="442"/>
    </location>
</feature>
<feature type="transmembrane region" description="Helical" evidence="9">
    <location>
        <begin position="486"/>
        <end position="504"/>
    </location>
</feature>
<dbReference type="NCBIfam" id="NF001956">
    <property type="entry name" value="PRK00733.3-1"/>
    <property type="match status" value="1"/>
</dbReference>
<protein>
    <recommendedName>
        <fullName evidence="9">Putative K(+)-stimulated pyrophosphate-energized sodium pump</fullName>
        <ecNumber evidence="9">7.2.3.1</ecNumber>
    </recommendedName>
    <alternativeName>
        <fullName evidence="9">Membrane-bound sodium-translocating pyrophosphatase</fullName>
    </alternativeName>
    <alternativeName>
        <fullName evidence="9">Pyrophosphate-energized inorganic pyrophosphatase</fullName>
        <shortName evidence="9">Na(+)-PPase</shortName>
    </alternativeName>
</protein>
<dbReference type="PANTHER" id="PTHR31998">
    <property type="entry name" value="K(+)-INSENSITIVE PYROPHOSPHATE-ENERGIZED PROTON PUMP"/>
    <property type="match status" value="1"/>
</dbReference>
<comment type="similarity">
    <text evidence="9">Belongs to the H(+)-translocating pyrophosphatase (TC 3.A.10) family. K(+)-stimulated subfamily.</text>
</comment>
<feature type="transmembrane region" description="Helical" evidence="9">
    <location>
        <begin position="525"/>
        <end position="544"/>
    </location>
</feature>
<accession>A0A4R9M0T6</accession>
<dbReference type="OrthoDB" id="9808652at2"/>
<gene>
    <name evidence="9" type="primary">hppA</name>
    <name evidence="10" type="ORF">EHS15_03490</name>
</gene>
<dbReference type="GO" id="GO:0030955">
    <property type="term" value="F:potassium ion binding"/>
    <property type="evidence" value="ECO:0007669"/>
    <property type="project" value="UniProtKB-UniRule"/>
</dbReference>
<dbReference type="Pfam" id="PF03030">
    <property type="entry name" value="H_PPase"/>
    <property type="match status" value="1"/>
</dbReference>
<comment type="activity regulation">
    <text evidence="9">Requires K(+) for maximal activity.</text>
</comment>
<dbReference type="HAMAP" id="MF_01129">
    <property type="entry name" value="PPase_energized_pump"/>
    <property type="match status" value="1"/>
</dbReference>
<keyword evidence="9" id="KW-0630">Potassium</keyword>
<feature type="transmembrane region" description="Helical" evidence="9">
    <location>
        <begin position="62"/>
        <end position="80"/>
    </location>
</feature>
<keyword evidence="9" id="KW-0915">Sodium</keyword>
<keyword evidence="5 9" id="KW-1278">Translocase</keyword>
<feature type="transmembrane region" description="Helical" evidence="9">
    <location>
        <begin position="345"/>
        <end position="365"/>
    </location>
</feature>
<dbReference type="EMBL" id="RQHW01000013">
    <property type="protein sequence ID" value="TGN20293.1"/>
    <property type="molecule type" value="Genomic_DNA"/>
</dbReference>
<evidence type="ECO:0000256" key="2">
    <source>
        <dbReference type="ARBA" id="ARBA00022448"/>
    </source>
</evidence>
<keyword evidence="9" id="KW-0739">Sodium transport</keyword>
<sequence>MNAELIIIVLGLLSIATAIFYAGRVVRIQVGAEGGNVEQNNRLKEIAAAISEGAMAFLLREYRVILLFISFMTVLIFLLLDNPKTDFNEGIYTAVAFISGALISCLSGFIGMKIATAGNVRTAQAAKTSLSKAFRVAYDSGAVMGFGLVGLATLGLIGLFLAFTGFNVGVEKHILMESLAGFGLGGSSVALFGRVGGGIYTKAADVGADLVGKVEKGIPEDDPRNPATIADNVGDNVGDIAGMGADLFGSAAEATCAALVIGATASALADNNTALLYPLLILAIGIPASLITSFFARVKETGSVEFSLKLQLWISTAIVAVALYFVTDLFMVDSFQIADKTITKWNVFTAVTLGLFAGMFIGWITEVYTSHSYKPVRDVVESCETGAATNIIYGLALGYQSSVIPVILLVITIVLSNILAGMYGIAIAAIGMISTIAIGLTIDAYGPVSDNAGGIAEMAELGKEVRDRTDNLDAAGNTTAAVGKGFAIGSAALTSLALFAAFITRTQLASKELGEGAIDLTSIELLDPWVFGGLLFGAMLPFVFSAMTMKSVGKAALDMVKEVRRQFKEIPGLMEGKAKPEYAKCVDISTSAALREMIPPGLLVLLSPIVVGYLFGVKSLAGLLAGALVSGVVLAISSANSGGAWDNAKKYIEKKAGGKGSDLHKAAVVGDTVGDPLKDTSGPAINILIKLMAITSLVFAEFFVLKGGIILNLFK</sequence>
<keyword evidence="7 9" id="KW-0406">Ion transport</keyword>
<dbReference type="RefSeq" id="WP_135759158.1">
    <property type="nucleotide sequence ID" value="NZ_RQHW01000013.1"/>
</dbReference>
<dbReference type="GO" id="GO:0009678">
    <property type="term" value="F:diphosphate hydrolysis-driven proton transmembrane transporter activity"/>
    <property type="evidence" value="ECO:0007669"/>
    <property type="project" value="UniProtKB-UniRule"/>
</dbReference>
<evidence type="ECO:0000256" key="8">
    <source>
        <dbReference type="ARBA" id="ARBA00023136"/>
    </source>
</evidence>
<keyword evidence="10" id="KW-0378">Hydrolase</keyword>
<dbReference type="AlphaFoldDB" id="A0A4R9M0T6"/>
<dbReference type="GO" id="GO:0006814">
    <property type="term" value="P:sodium ion transport"/>
    <property type="evidence" value="ECO:0007669"/>
    <property type="project" value="UniProtKB-UniRule"/>
</dbReference>
<feature type="transmembrane region" description="Helical" evidence="9">
    <location>
        <begin position="174"/>
        <end position="192"/>
    </location>
</feature>